<feature type="region of interest" description="Disordered" evidence="1">
    <location>
        <begin position="158"/>
        <end position="177"/>
    </location>
</feature>
<dbReference type="ExpressionAtlas" id="M8CF63">
    <property type="expression patterns" value="baseline"/>
</dbReference>
<dbReference type="InterPro" id="IPR007658">
    <property type="entry name" value="DUF594"/>
</dbReference>
<protein>
    <recommendedName>
        <fullName evidence="3">DUF4220 domain-containing protein</fullName>
    </recommendedName>
</protein>
<evidence type="ECO:0008006" key="3">
    <source>
        <dbReference type="Google" id="ProtNLM"/>
    </source>
</evidence>
<dbReference type="PANTHER" id="PTHR31325">
    <property type="entry name" value="OS01G0798800 PROTEIN-RELATED"/>
    <property type="match status" value="1"/>
</dbReference>
<sequence>MTADDWQSTSTRGSKQPLTADAGYCAYLMAYSPELLPDDDAWSNDMYKAAKKDAERVLSGYVTKPTPELQYRHLVELLGARSKHEVLKDGAKLGEQLAESMLGEEVGWEALAEFWCKMPMYIAPSDNLDGHAEAIARGGELVTLLWALLTHLGVVSRPEATSTTNTTTTTTGASDVV</sequence>
<reference evidence="2" key="1">
    <citation type="submission" date="2015-06" db="UniProtKB">
        <authorList>
            <consortium name="EnsemblPlants"/>
        </authorList>
    </citation>
    <scope>IDENTIFICATION</scope>
</reference>
<organism evidence="2">
    <name type="scientific">Aegilops tauschii</name>
    <name type="common">Tausch's goatgrass</name>
    <name type="synonym">Aegilops squarrosa</name>
    <dbReference type="NCBI Taxonomy" id="37682"/>
    <lineage>
        <taxon>Eukaryota</taxon>
        <taxon>Viridiplantae</taxon>
        <taxon>Streptophyta</taxon>
        <taxon>Embryophyta</taxon>
        <taxon>Tracheophyta</taxon>
        <taxon>Spermatophyta</taxon>
        <taxon>Magnoliopsida</taxon>
        <taxon>Liliopsida</taxon>
        <taxon>Poales</taxon>
        <taxon>Poaceae</taxon>
        <taxon>BOP clade</taxon>
        <taxon>Pooideae</taxon>
        <taxon>Triticodae</taxon>
        <taxon>Triticeae</taxon>
        <taxon>Triticinae</taxon>
        <taxon>Aegilops</taxon>
    </lineage>
</organism>
<proteinExistence type="predicted"/>
<dbReference type="AlphaFoldDB" id="M8CF63"/>
<dbReference type="Pfam" id="PF04578">
    <property type="entry name" value="DUF594"/>
    <property type="match status" value="1"/>
</dbReference>
<evidence type="ECO:0000313" key="2">
    <source>
        <dbReference type="EnsemblPlants" id="EMT33089"/>
    </source>
</evidence>
<dbReference type="EnsemblPlants" id="EMT33089">
    <property type="protein sequence ID" value="EMT33089"/>
    <property type="gene ID" value="F775_08480"/>
</dbReference>
<name>M8CF63_AEGTA</name>
<accession>M8CF63</accession>
<feature type="compositionally biased region" description="Low complexity" evidence="1">
    <location>
        <begin position="158"/>
        <end position="171"/>
    </location>
</feature>
<evidence type="ECO:0000256" key="1">
    <source>
        <dbReference type="SAM" id="MobiDB-lite"/>
    </source>
</evidence>